<dbReference type="Proteomes" id="UP000016933">
    <property type="component" value="Unassembled WGS sequence"/>
</dbReference>
<dbReference type="OMA" id="WPNVWDA"/>
<keyword evidence="7" id="KW-1185">Reference proteome</keyword>
<evidence type="ECO:0000256" key="2">
    <source>
        <dbReference type="ARBA" id="ARBA00022723"/>
    </source>
</evidence>
<dbReference type="GO" id="GO:0000981">
    <property type="term" value="F:DNA-binding transcription factor activity, RNA polymerase II-specific"/>
    <property type="evidence" value="ECO:0007669"/>
    <property type="project" value="InterPro"/>
</dbReference>
<dbReference type="InterPro" id="IPR007219">
    <property type="entry name" value="XnlR_reg_dom"/>
</dbReference>
<dbReference type="EMBL" id="KB446539">
    <property type="protein sequence ID" value="EME43831.1"/>
    <property type="molecule type" value="Genomic_DNA"/>
</dbReference>
<protein>
    <submittedName>
        <fullName evidence="6">C6 zinc finger domain-containing protein</fullName>
    </submittedName>
</protein>
<dbReference type="GO" id="GO:0008270">
    <property type="term" value="F:zinc ion binding"/>
    <property type="evidence" value="ECO:0007669"/>
    <property type="project" value="InterPro"/>
</dbReference>
<feature type="compositionally biased region" description="Acidic residues" evidence="4">
    <location>
        <begin position="130"/>
        <end position="143"/>
    </location>
</feature>
<dbReference type="SUPFAM" id="SSF57701">
    <property type="entry name" value="Zn2/Cys6 DNA-binding domain"/>
    <property type="match status" value="1"/>
</dbReference>
<comment type="subcellular location">
    <subcellularLocation>
        <location evidence="1">Nucleus</location>
    </subcellularLocation>
</comment>
<gene>
    <name evidence="6" type="primary">tfc9</name>
    <name evidence="6" type="ORF">DOTSEDRAFT_53115</name>
</gene>
<reference evidence="7" key="1">
    <citation type="journal article" date="2012" name="PLoS Genet.">
        <title>The genomes of the fungal plant pathogens Cladosporium fulvum and Dothistroma septosporum reveal adaptation to different hosts and lifestyles but also signatures of common ancestry.</title>
        <authorList>
            <person name="de Wit P.J.G.M."/>
            <person name="van der Burgt A."/>
            <person name="Oekmen B."/>
            <person name="Stergiopoulos I."/>
            <person name="Abd-Elsalam K.A."/>
            <person name="Aerts A.L."/>
            <person name="Bahkali A.H."/>
            <person name="Beenen H.G."/>
            <person name="Chettri P."/>
            <person name="Cox M.P."/>
            <person name="Datema E."/>
            <person name="de Vries R.P."/>
            <person name="Dhillon B."/>
            <person name="Ganley A.R."/>
            <person name="Griffiths S.A."/>
            <person name="Guo Y."/>
            <person name="Hamelin R.C."/>
            <person name="Henrissat B."/>
            <person name="Kabir M.S."/>
            <person name="Jashni M.K."/>
            <person name="Kema G."/>
            <person name="Klaubauf S."/>
            <person name="Lapidus A."/>
            <person name="Levasseur A."/>
            <person name="Lindquist E."/>
            <person name="Mehrabi R."/>
            <person name="Ohm R.A."/>
            <person name="Owen T.J."/>
            <person name="Salamov A."/>
            <person name="Schwelm A."/>
            <person name="Schijlen E."/>
            <person name="Sun H."/>
            <person name="van den Burg H.A."/>
            <person name="van Ham R.C.H.J."/>
            <person name="Zhang S."/>
            <person name="Goodwin S.B."/>
            <person name="Grigoriev I.V."/>
            <person name="Collemare J."/>
            <person name="Bradshaw R.E."/>
        </authorList>
    </citation>
    <scope>NUCLEOTIDE SEQUENCE [LARGE SCALE GENOMIC DNA]</scope>
    <source>
        <strain evidence="7">NZE10 / CBS 128990</strain>
    </source>
</reference>
<dbReference type="HOGENOM" id="CLU_004083_7_1_1"/>
<keyword evidence="2" id="KW-0479">Metal-binding</keyword>
<feature type="compositionally biased region" description="Polar residues" evidence="4">
    <location>
        <begin position="145"/>
        <end position="158"/>
    </location>
</feature>
<dbReference type="InterPro" id="IPR050613">
    <property type="entry name" value="Sec_Metabolite_Reg"/>
</dbReference>
<dbReference type="Pfam" id="PF00172">
    <property type="entry name" value="Zn_clus"/>
    <property type="match status" value="1"/>
</dbReference>
<dbReference type="Pfam" id="PF04082">
    <property type="entry name" value="Fungal_trans"/>
    <property type="match status" value="1"/>
</dbReference>
<dbReference type="STRING" id="675120.N1PKG1"/>
<name>N1PKG1_DOTSN</name>
<dbReference type="CDD" id="cd12148">
    <property type="entry name" value="fungal_TF_MHR"/>
    <property type="match status" value="1"/>
</dbReference>
<dbReference type="AlphaFoldDB" id="N1PKG1"/>
<dbReference type="PANTHER" id="PTHR31001">
    <property type="entry name" value="UNCHARACTERIZED TRANSCRIPTIONAL REGULATORY PROTEIN"/>
    <property type="match status" value="1"/>
</dbReference>
<dbReference type="InterPro" id="IPR036864">
    <property type="entry name" value="Zn2-C6_fun-type_DNA-bd_sf"/>
</dbReference>
<dbReference type="PROSITE" id="PS00463">
    <property type="entry name" value="ZN2_CY6_FUNGAL_1"/>
    <property type="match status" value="1"/>
</dbReference>
<evidence type="ECO:0000256" key="4">
    <source>
        <dbReference type="SAM" id="MobiDB-lite"/>
    </source>
</evidence>
<accession>N1PKG1</accession>
<reference evidence="6 7" key="2">
    <citation type="journal article" date="2012" name="PLoS Pathog.">
        <title>Diverse lifestyles and strategies of plant pathogenesis encoded in the genomes of eighteen Dothideomycetes fungi.</title>
        <authorList>
            <person name="Ohm R.A."/>
            <person name="Feau N."/>
            <person name="Henrissat B."/>
            <person name="Schoch C.L."/>
            <person name="Horwitz B.A."/>
            <person name="Barry K.W."/>
            <person name="Condon B.J."/>
            <person name="Copeland A.C."/>
            <person name="Dhillon B."/>
            <person name="Glaser F."/>
            <person name="Hesse C.N."/>
            <person name="Kosti I."/>
            <person name="LaButti K."/>
            <person name="Lindquist E.A."/>
            <person name="Lucas S."/>
            <person name="Salamov A.A."/>
            <person name="Bradshaw R.E."/>
            <person name="Ciuffetti L."/>
            <person name="Hamelin R.C."/>
            <person name="Kema G.H.J."/>
            <person name="Lawrence C."/>
            <person name="Scott J.A."/>
            <person name="Spatafora J.W."/>
            <person name="Turgeon B.G."/>
            <person name="de Wit P.J.G.M."/>
            <person name="Zhong S."/>
            <person name="Goodwin S.B."/>
            <person name="Grigoriev I.V."/>
        </authorList>
    </citation>
    <scope>NUCLEOTIDE SEQUENCE [LARGE SCALE GENOMIC DNA]</scope>
    <source>
        <strain evidence="7">NZE10 / CBS 128990</strain>
    </source>
</reference>
<evidence type="ECO:0000259" key="5">
    <source>
        <dbReference type="PROSITE" id="PS50048"/>
    </source>
</evidence>
<proteinExistence type="predicted"/>
<evidence type="ECO:0000313" key="6">
    <source>
        <dbReference type="EMBL" id="EME43831.1"/>
    </source>
</evidence>
<dbReference type="InterPro" id="IPR001138">
    <property type="entry name" value="Zn2Cys6_DnaBD"/>
</dbReference>
<dbReference type="CDD" id="cd00067">
    <property type="entry name" value="GAL4"/>
    <property type="match status" value="1"/>
</dbReference>
<dbReference type="SMART" id="SM00066">
    <property type="entry name" value="GAL4"/>
    <property type="match status" value="1"/>
</dbReference>
<evidence type="ECO:0000313" key="7">
    <source>
        <dbReference type="Proteomes" id="UP000016933"/>
    </source>
</evidence>
<keyword evidence="3" id="KW-0539">Nucleus</keyword>
<dbReference type="PROSITE" id="PS50048">
    <property type="entry name" value="ZN2_CY6_FUNGAL_2"/>
    <property type="match status" value="1"/>
</dbReference>
<dbReference type="GO" id="GO:0006351">
    <property type="term" value="P:DNA-templated transcription"/>
    <property type="evidence" value="ECO:0007669"/>
    <property type="project" value="InterPro"/>
</dbReference>
<dbReference type="OrthoDB" id="424974at2759"/>
<dbReference type="GO" id="GO:0005634">
    <property type="term" value="C:nucleus"/>
    <property type="evidence" value="ECO:0007669"/>
    <property type="project" value="UniProtKB-SubCell"/>
</dbReference>
<dbReference type="GO" id="GO:0003677">
    <property type="term" value="F:DNA binding"/>
    <property type="evidence" value="ECO:0007669"/>
    <property type="project" value="InterPro"/>
</dbReference>
<feature type="region of interest" description="Disordered" evidence="4">
    <location>
        <begin position="127"/>
        <end position="158"/>
    </location>
</feature>
<feature type="region of interest" description="Disordered" evidence="4">
    <location>
        <begin position="81"/>
        <end position="102"/>
    </location>
</feature>
<sequence length="686" mass="75461">MSLPAAVLSCQQCTRRKTKCDKQLPTCTACLRAGLACTTVQRHRLPRGRTGKTAKVPTAGSQALRDRIGRLEAIVTSLQHKPTTAAHPHEDHGMSESPSTPAQANVDSFIAPDFWAELTETVAGLRSVLDDPDTGDGLPDEVDSASPTSLGTGDSSSDLHVPASADSHVILFGASAVAEPTEPTAKMKAYLLGVFKARVDTIFKVLHWPSTVFMLKQDSTHIDYSDHSKKALASAIYFTAVCSLMNHELNGRNAVVEQYRRNAEEALVRANLLSTRDFITLQAFVIYLAGLRACQANAQQWTLTAVAIRLASTLGLGNNMSTTSKLSPLEGELRHRLWSSIGVLDMQSAFDRGSKPLLSSNSFPIFPSNVNDADMSHQSLSLPPPQSQFSEMSFSLLVYHAGLCQRKLTEIGSSAAEGTIDPLIAGYEQVGYLADFERYVRRVVGPNGGSGKVEPIQDFTVAVAEESLVAMRLLLYRPLHKRGNGYVPPEYSPTERFDLLATATEVLERSQSKRSWIAFAQWAWFSWVKWYALAVVLAELCYTHGELADRAWRVAQASYDNYAKVVADTKSGLLWKPIMRLMRKVQQVRGEQRLAQQTLERNDTLARYQYWSDGMADATTPANMLPTPASSAGAAYSEHGHTAGAMEDPAMMYQQQAQATADDMSWLHWDLLIDDINESNVNDMVW</sequence>
<dbReference type="PANTHER" id="PTHR31001:SF50">
    <property type="entry name" value="ZN(II)2CYS6 TRANSCRIPTION FACTOR (EUROFUNG)"/>
    <property type="match status" value="1"/>
</dbReference>
<evidence type="ECO:0000256" key="1">
    <source>
        <dbReference type="ARBA" id="ARBA00004123"/>
    </source>
</evidence>
<organism evidence="6 7">
    <name type="scientific">Dothistroma septosporum (strain NZE10 / CBS 128990)</name>
    <name type="common">Red band needle blight fungus</name>
    <name type="synonym">Mycosphaerella pini</name>
    <dbReference type="NCBI Taxonomy" id="675120"/>
    <lineage>
        <taxon>Eukaryota</taxon>
        <taxon>Fungi</taxon>
        <taxon>Dikarya</taxon>
        <taxon>Ascomycota</taxon>
        <taxon>Pezizomycotina</taxon>
        <taxon>Dothideomycetes</taxon>
        <taxon>Dothideomycetidae</taxon>
        <taxon>Mycosphaerellales</taxon>
        <taxon>Mycosphaerellaceae</taxon>
        <taxon>Dothistroma</taxon>
    </lineage>
</organism>
<dbReference type="eggNOG" id="ENOG502RJK6">
    <property type="taxonomic scope" value="Eukaryota"/>
</dbReference>
<dbReference type="SMART" id="SM00906">
    <property type="entry name" value="Fungal_trans"/>
    <property type="match status" value="1"/>
</dbReference>
<dbReference type="Gene3D" id="4.10.240.10">
    <property type="entry name" value="Zn(2)-C6 fungal-type DNA-binding domain"/>
    <property type="match status" value="1"/>
</dbReference>
<evidence type="ECO:0000256" key="3">
    <source>
        <dbReference type="ARBA" id="ARBA00023242"/>
    </source>
</evidence>
<feature type="domain" description="Zn(2)-C6 fungal-type" evidence="5">
    <location>
        <begin position="9"/>
        <end position="39"/>
    </location>
</feature>